<evidence type="ECO:0000259" key="12">
    <source>
        <dbReference type="Pfam" id="PF02223"/>
    </source>
</evidence>
<evidence type="ECO:0000313" key="14">
    <source>
        <dbReference type="Proteomes" id="UP000017396"/>
    </source>
</evidence>
<evidence type="ECO:0000256" key="8">
    <source>
        <dbReference type="ARBA" id="ARBA00022840"/>
    </source>
</evidence>
<keyword evidence="7 11" id="KW-0418">Kinase</keyword>
<dbReference type="GO" id="GO:0004798">
    <property type="term" value="F:dTMP kinase activity"/>
    <property type="evidence" value="ECO:0007669"/>
    <property type="project" value="UniProtKB-UniRule"/>
</dbReference>
<dbReference type="GO" id="GO:0005829">
    <property type="term" value="C:cytosol"/>
    <property type="evidence" value="ECO:0007669"/>
    <property type="project" value="TreeGrafter"/>
</dbReference>
<evidence type="ECO:0000313" key="13">
    <source>
        <dbReference type="EMBL" id="AGY60106.1"/>
    </source>
</evidence>
<dbReference type="eggNOG" id="COG0125">
    <property type="taxonomic scope" value="Bacteria"/>
</dbReference>
<sequence length="207" mass="23290">MFISFEGGEGCGKTTQIALLHDWLTSLGHPVIQTREPGGTALGQALRTLLLDPRSELGSTSELLLYAADRAEHVERVVRPALTAGRIVLCDRFSDSTVAYQGYGRRLDLALIERLNRIATGGLTPDLTFWLKLDARTGLERRRDPDRFEAESLAFHRRIEAGFAELALRHPERIRLIDASLSVEQTARQIRDIVDKFLNKNQSKLRE</sequence>
<comment type="catalytic activity">
    <reaction evidence="9 11">
        <text>dTMP + ATP = dTDP + ADP</text>
        <dbReference type="Rhea" id="RHEA:13517"/>
        <dbReference type="ChEBI" id="CHEBI:30616"/>
        <dbReference type="ChEBI" id="CHEBI:58369"/>
        <dbReference type="ChEBI" id="CHEBI:63528"/>
        <dbReference type="ChEBI" id="CHEBI:456216"/>
        <dbReference type="EC" id="2.7.4.9"/>
    </reaction>
</comment>
<reference evidence="13 14" key="1">
    <citation type="journal article" date="2013" name="PLoS ONE">
        <title>Cultivation and Complete Genome Sequencing of Gloeobacter kilaueensis sp. nov., from a Lava Cave in Kilauea Caldera, Hawai'i.</title>
        <authorList>
            <person name="Saw J.H."/>
            <person name="Schatz M."/>
            <person name="Brown M.V."/>
            <person name="Kunkel D.D."/>
            <person name="Foster J.S."/>
            <person name="Shick H."/>
            <person name="Christensen S."/>
            <person name="Hou S."/>
            <person name="Wan X."/>
            <person name="Donachie S.P."/>
        </authorList>
    </citation>
    <scope>NUCLEOTIDE SEQUENCE [LARGE SCALE GENOMIC DNA]</scope>
    <source>
        <strain evidence="14">JS</strain>
    </source>
</reference>
<dbReference type="AlphaFoldDB" id="U5QMF8"/>
<dbReference type="Gene3D" id="3.40.50.300">
    <property type="entry name" value="P-loop containing nucleotide triphosphate hydrolases"/>
    <property type="match status" value="1"/>
</dbReference>
<dbReference type="HOGENOM" id="CLU_049131_0_0_3"/>
<dbReference type="GO" id="GO:0005524">
    <property type="term" value="F:ATP binding"/>
    <property type="evidence" value="ECO:0007669"/>
    <property type="project" value="UniProtKB-UniRule"/>
</dbReference>
<accession>U5QMF8</accession>
<dbReference type="Proteomes" id="UP000017396">
    <property type="component" value="Chromosome"/>
</dbReference>
<dbReference type="InterPro" id="IPR039430">
    <property type="entry name" value="Thymidylate_kin-like_dom"/>
</dbReference>
<dbReference type="SUPFAM" id="SSF52540">
    <property type="entry name" value="P-loop containing nucleoside triphosphate hydrolases"/>
    <property type="match status" value="1"/>
</dbReference>
<dbReference type="InterPro" id="IPR027417">
    <property type="entry name" value="P-loop_NTPase"/>
</dbReference>
<dbReference type="EMBL" id="CP003587">
    <property type="protein sequence ID" value="AGY60106.1"/>
    <property type="molecule type" value="Genomic_DNA"/>
</dbReference>
<dbReference type="KEGG" id="glj:GKIL_3860"/>
<feature type="binding site" evidence="11">
    <location>
        <begin position="7"/>
        <end position="14"/>
    </location>
    <ligand>
        <name>ATP</name>
        <dbReference type="ChEBI" id="CHEBI:30616"/>
    </ligand>
</feature>
<evidence type="ECO:0000256" key="11">
    <source>
        <dbReference type="HAMAP-Rule" id="MF_00165"/>
    </source>
</evidence>
<dbReference type="GO" id="GO:0006235">
    <property type="term" value="P:dTTP biosynthetic process"/>
    <property type="evidence" value="ECO:0007669"/>
    <property type="project" value="UniProtKB-UniRule"/>
</dbReference>
<dbReference type="RefSeq" id="WP_023175430.1">
    <property type="nucleotide sequence ID" value="NC_022600.1"/>
</dbReference>
<dbReference type="InterPro" id="IPR018095">
    <property type="entry name" value="Thymidylate_kin_CS"/>
</dbReference>
<dbReference type="OrthoDB" id="9774907at2"/>
<dbReference type="PROSITE" id="PS01331">
    <property type="entry name" value="THYMIDYLATE_KINASE"/>
    <property type="match status" value="1"/>
</dbReference>
<comment type="function">
    <text evidence="10 11">Phosphorylation of dTMP to form dTDP in both de novo and salvage pathways of dTTP synthesis.</text>
</comment>
<evidence type="ECO:0000256" key="2">
    <source>
        <dbReference type="ARBA" id="ARBA00012980"/>
    </source>
</evidence>
<dbReference type="EC" id="2.7.4.9" evidence="2 11"/>
<keyword evidence="5 11" id="KW-0545">Nucleotide biosynthesis</keyword>
<evidence type="ECO:0000256" key="6">
    <source>
        <dbReference type="ARBA" id="ARBA00022741"/>
    </source>
</evidence>
<dbReference type="GO" id="GO:0006233">
    <property type="term" value="P:dTDP biosynthetic process"/>
    <property type="evidence" value="ECO:0007669"/>
    <property type="project" value="InterPro"/>
</dbReference>
<dbReference type="InterPro" id="IPR018094">
    <property type="entry name" value="Thymidylate_kinase"/>
</dbReference>
<evidence type="ECO:0000256" key="10">
    <source>
        <dbReference type="ARBA" id="ARBA00057735"/>
    </source>
</evidence>
<dbReference type="CDD" id="cd01672">
    <property type="entry name" value="TMPK"/>
    <property type="match status" value="1"/>
</dbReference>
<evidence type="ECO:0000256" key="1">
    <source>
        <dbReference type="ARBA" id="ARBA00009776"/>
    </source>
</evidence>
<keyword evidence="6 11" id="KW-0547">Nucleotide-binding</keyword>
<dbReference type="PANTHER" id="PTHR10344:SF4">
    <property type="entry name" value="UMP-CMP KINASE 2, MITOCHONDRIAL"/>
    <property type="match status" value="1"/>
</dbReference>
<comment type="similarity">
    <text evidence="1 11">Belongs to the thymidylate kinase family.</text>
</comment>
<evidence type="ECO:0000256" key="5">
    <source>
        <dbReference type="ARBA" id="ARBA00022727"/>
    </source>
</evidence>
<evidence type="ECO:0000256" key="4">
    <source>
        <dbReference type="ARBA" id="ARBA00022679"/>
    </source>
</evidence>
<gene>
    <name evidence="11 13" type="primary">tmk</name>
    <name evidence="13" type="ORF">GKIL_3860</name>
</gene>
<keyword evidence="14" id="KW-1185">Reference proteome</keyword>
<keyword evidence="4 11" id="KW-0808">Transferase</keyword>
<evidence type="ECO:0000256" key="3">
    <source>
        <dbReference type="ARBA" id="ARBA00017144"/>
    </source>
</evidence>
<dbReference type="GO" id="GO:0006227">
    <property type="term" value="P:dUDP biosynthetic process"/>
    <property type="evidence" value="ECO:0007669"/>
    <property type="project" value="TreeGrafter"/>
</dbReference>
<evidence type="ECO:0000256" key="7">
    <source>
        <dbReference type="ARBA" id="ARBA00022777"/>
    </source>
</evidence>
<feature type="domain" description="Thymidylate kinase-like" evidence="12">
    <location>
        <begin position="5"/>
        <end position="190"/>
    </location>
</feature>
<dbReference type="PATRIC" id="fig|1183438.3.peg.3796"/>
<evidence type="ECO:0000256" key="9">
    <source>
        <dbReference type="ARBA" id="ARBA00048743"/>
    </source>
</evidence>
<dbReference type="HAMAP" id="MF_00165">
    <property type="entry name" value="Thymidylate_kinase"/>
    <property type="match status" value="1"/>
</dbReference>
<keyword evidence="8 11" id="KW-0067">ATP-binding</keyword>
<dbReference type="STRING" id="1183438.GKIL_3860"/>
<dbReference type="PANTHER" id="PTHR10344">
    <property type="entry name" value="THYMIDYLATE KINASE"/>
    <property type="match status" value="1"/>
</dbReference>
<dbReference type="Pfam" id="PF02223">
    <property type="entry name" value="Thymidylate_kin"/>
    <property type="match status" value="1"/>
</dbReference>
<dbReference type="NCBIfam" id="TIGR00041">
    <property type="entry name" value="DTMP_kinase"/>
    <property type="match status" value="1"/>
</dbReference>
<proteinExistence type="inferred from homology"/>
<protein>
    <recommendedName>
        <fullName evidence="3 11">Thymidylate kinase</fullName>
        <ecNumber evidence="2 11">2.7.4.9</ecNumber>
    </recommendedName>
    <alternativeName>
        <fullName evidence="11">dTMP kinase</fullName>
    </alternativeName>
</protein>
<dbReference type="FunFam" id="3.40.50.300:FF:000225">
    <property type="entry name" value="Thymidylate kinase"/>
    <property type="match status" value="1"/>
</dbReference>
<organism evidence="13 14">
    <name type="scientific">Gloeobacter kilaueensis (strain ATCC BAA-2537 / CCAP 1431/1 / ULC 316 / JS1)</name>
    <dbReference type="NCBI Taxonomy" id="1183438"/>
    <lineage>
        <taxon>Bacteria</taxon>
        <taxon>Bacillati</taxon>
        <taxon>Cyanobacteriota</taxon>
        <taxon>Cyanophyceae</taxon>
        <taxon>Gloeobacterales</taxon>
        <taxon>Gloeobacteraceae</taxon>
        <taxon>Gloeobacter</taxon>
    </lineage>
</organism>
<name>U5QMF8_GLOK1</name>